<keyword evidence="2" id="KW-1185">Reference proteome</keyword>
<proteinExistence type="predicted"/>
<dbReference type="Proteomes" id="UP000789396">
    <property type="component" value="Unassembled WGS sequence"/>
</dbReference>
<dbReference type="OrthoDB" id="185373at2759"/>
<comment type="caution">
    <text evidence="1">The sequence shown here is derived from an EMBL/GenBank/DDBJ whole genome shotgun (WGS) entry which is preliminary data.</text>
</comment>
<organism evidence="1 2">
    <name type="scientific">Racocetra fulgida</name>
    <dbReference type="NCBI Taxonomy" id="60492"/>
    <lineage>
        <taxon>Eukaryota</taxon>
        <taxon>Fungi</taxon>
        <taxon>Fungi incertae sedis</taxon>
        <taxon>Mucoromycota</taxon>
        <taxon>Glomeromycotina</taxon>
        <taxon>Glomeromycetes</taxon>
        <taxon>Diversisporales</taxon>
        <taxon>Gigasporaceae</taxon>
        <taxon>Racocetra</taxon>
    </lineage>
</organism>
<accession>A0A9N9NZ80</accession>
<evidence type="ECO:0000313" key="2">
    <source>
        <dbReference type="Proteomes" id="UP000789396"/>
    </source>
</evidence>
<dbReference type="AlphaFoldDB" id="A0A9N9NZ80"/>
<name>A0A9N9NZ80_9GLOM</name>
<reference evidence="1" key="1">
    <citation type="submission" date="2021-06" db="EMBL/GenBank/DDBJ databases">
        <authorList>
            <person name="Kallberg Y."/>
            <person name="Tangrot J."/>
            <person name="Rosling A."/>
        </authorList>
    </citation>
    <scope>NUCLEOTIDE SEQUENCE</scope>
    <source>
        <strain evidence="1">IN212</strain>
    </source>
</reference>
<evidence type="ECO:0000313" key="1">
    <source>
        <dbReference type="EMBL" id="CAG8773794.1"/>
    </source>
</evidence>
<dbReference type="EMBL" id="CAJVPZ010048248">
    <property type="protein sequence ID" value="CAG8773794.1"/>
    <property type="molecule type" value="Genomic_DNA"/>
</dbReference>
<feature type="non-terminal residue" evidence="1">
    <location>
        <position position="1"/>
    </location>
</feature>
<gene>
    <name evidence="1" type="ORF">RFULGI_LOCUS15259</name>
</gene>
<feature type="non-terminal residue" evidence="1">
    <location>
        <position position="175"/>
    </location>
</feature>
<protein>
    <submittedName>
        <fullName evidence="1">4601_t:CDS:1</fullName>
    </submittedName>
</protein>
<sequence>GDIRGLIEFYDAKINLETSNNRLNSVDQNIGNILAQRTDHVPLDITFFNLFLKEISSSNPMTTLEMFNRLPNYLEPNNDTIEYLFSSIQTSLDFKNFGIQFCDALIRQRANVASESMKSIYQRMYRRITGCNGKSTKEVDVNEFYWVYVSGYIAREIISVYNDQDLIECLKMLEI</sequence>